<proteinExistence type="predicted"/>
<name>A0A7Z7FN25_9BURK</name>
<protein>
    <recommendedName>
        <fullName evidence="3">Alpha/beta hydrolase</fullName>
    </recommendedName>
</protein>
<organism evidence="1 2">
    <name type="scientific">Paraburkholderia steynii</name>
    <dbReference type="NCBI Taxonomy" id="1245441"/>
    <lineage>
        <taxon>Bacteria</taxon>
        <taxon>Pseudomonadati</taxon>
        <taxon>Pseudomonadota</taxon>
        <taxon>Betaproteobacteria</taxon>
        <taxon>Burkholderiales</taxon>
        <taxon>Burkholderiaceae</taxon>
        <taxon>Paraburkholderia</taxon>
    </lineage>
</organism>
<dbReference type="Pfam" id="PF06821">
    <property type="entry name" value="Ser_hydrolase"/>
    <property type="match status" value="1"/>
</dbReference>
<gene>
    <name evidence="1" type="ORF">SAMN04487926_1447</name>
</gene>
<reference evidence="1" key="1">
    <citation type="submission" date="2016-10" db="EMBL/GenBank/DDBJ databases">
        <authorList>
            <person name="Varghese N."/>
            <person name="Submissions S."/>
        </authorList>
    </citation>
    <scope>NUCLEOTIDE SEQUENCE [LARGE SCALE GENOMIC DNA]</scope>
    <source>
        <strain evidence="1">YR281</strain>
    </source>
</reference>
<evidence type="ECO:0000313" key="2">
    <source>
        <dbReference type="Proteomes" id="UP000198900"/>
    </source>
</evidence>
<dbReference type="SUPFAM" id="SSF53474">
    <property type="entry name" value="alpha/beta-Hydrolases"/>
    <property type="match status" value="1"/>
</dbReference>
<comment type="caution">
    <text evidence="1">The sequence shown here is derived from an EMBL/GenBank/DDBJ whole genome shotgun (WGS) entry which is preliminary data.</text>
</comment>
<evidence type="ECO:0000313" key="1">
    <source>
        <dbReference type="EMBL" id="SDJ34524.1"/>
    </source>
</evidence>
<dbReference type="EMBL" id="FNDI01000044">
    <property type="protein sequence ID" value="SDJ34524.1"/>
    <property type="molecule type" value="Genomic_DNA"/>
</dbReference>
<keyword evidence="2" id="KW-1185">Reference proteome</keyword>
<dbReference type="AlphaFoldDB" id="A0A7Z7FN25"/>
<dbReference type="RefSeq" id="WP_091789971.1">
    <property type="nucleotide sequence ID" value="NZ_FNDI01000044.1"/>
</dbReference>
<evidence type="ECO:0008006" key="3">
    <source>
        <dbReference type="Google" id="ProtNLM"/>
    </source>
</evidence>
<accession>A0A7Z7FN25</accession>
<dbReference type="InterPro" id="IPR029058">
    <property type="entry name" value="AB_hydrolase_fold"/>
</dbReference>
<dbReference type="Proteomes" id="UP000198900">
    <property type="component" value="Unassembled WGS sequence"/>
</dbReference>
<dbReference type="GO" id="GO:0016787">
    <property type="term" value="F:hydrolase activity"/>
    <property type="evidence" value="ECO:0007669"/>
    <property type="project" value="InterPro"/>
</dbReference>
<sequence>MTSSPPPTILIVPGLRDHVEDHWQTILARKLRNARVVPALEHDKLSCAARIEALDQELASITGPVVLVSHSAGVITTVHWAQRHQREIGGALLAAPPDFESHLPDGYPTMDVLSQHGWLPIPQVRLPFPSIIAASTNDPLARIGKVAQMANAWGSRMVDVGAVGHLNPASGFGEWPRALEFVDELS</sequence>
<dbReference type="InterPro" id="IPR010662">
    <property type="entry name" value="RBBP9/YdeN"/>
</dbReference>
<dbReference type="Gene3D" id="3.40.50.1820">
    <property type="entry name" value="alpha/beta hydrolase"/>
    <property type="match status" value="1"/>
</dbReference>